<comment type="caution">
    <text evidence="7">The sequence shown here is derived from an EMBL/GenBank/DDBJ whole genome shotgun (WGS) entry which is preliminary data.</text>
</comment>
<evidence type="ECO:0000256" key="3">
    <source>
        <dbReference type="ARBA" id="ARBA00022692"/>
    </source>
</evidence>
<dbReference type="AlphaFoldDB" id="A0A4R6Y8D6"/>
<dbReference type="GO" id="GO:0015171">
    <property type="term" value="F:amino acid transmembrane transporter activity"/>
    <property type="evidence" value="ECO:0007669"/>
    <property type="project" value="TreeGrafter"/>
</dbReference>
<feature type="transmembrane region" description="Helical" evidence="6">
    <location>
        <begin position="142"/>
        <end position="163"/>
    </location>
</feature>
<gene>
    <name evidence="7" type="ORF">DFR44_10840</name>
</gene>
<evidence type="ECO:0000256" key="1">
    <source>
        <dbReference type="ARBA" id="ARBA00004651"/>
    </source>
</evidence>
<sequence>MLAGFLMGLGLIVPIGAQNAFVLKLGLLRQHVLPVVLLCASMDAVLIFLGVSFAGATFAQYTWALTAIRYVGVSFLLFYGARAFLNAFRHAQPSTQSPLLQHVSFRTAVLTCLGFTLLNPHVYLDTFVLIGGLSVQYQPHQFYFALGAASASFIWFLTLGFGARFSESFICQKPHMACFRSIDWHHHVEHRL</sequence>
<keyword evidence="5 6" id="KW-0472">Membrane</keyword>
<evidence type="ECO:0000256" key="6">
    <source>
        <dbReference type="SAM" id="Phobius"/>
    </source>
</evidence>
<accession>A0A4R6Y8D6</accession>
<comment type="subcellular location">
    <subcellularLocation>
        <location evidence="1">Cell membrane</location>
        <topology evidence="1">Multi-pass membrane protein</topology>
    </subcellularLocation>
</comment>
<feature type="transmembrane region" description="Helical" evidence="6">
    <location>
        <begin position="108"/>
        <end position="130"/>
    </location>
</feature>
<dbReference type="GO" id="GO:0005886">
    <property type="term" value="C:plasma membrane"/>
    <property type="evidence" value="ECO:0007669"/>
    <property type="project" value="UniProtKB-SubCell"/>
</dbReference>
<feature type="transmembrane region" description="Helical" evidence="6">
    <location>
        <begin position="67"/>
        <end position="88"/>
    </location>
</feature>
<evidence type="ECO:0000256" key="5">
    <source>
        <dbReference type="ARBA" id="ARBA00023136"/>
    </source>
</evidence>
<organism evidence="7 8">
    <name type="scientific">Hydromonas duriensis</name>
    <dbReference type="NCBI Taxonomy" id="1527608"/>
    <lineage>
        <taxon>Bacteria</taxon>
        <taxon>Pseudomonadati</taxon>
        <taxon>Pseudomonadota</taxon>
        <taxon>Betaproteobacteria</taxon>
        <taxon>Burkholderiales</taxon>
        <taxon>Burkholderiaceae</taxon>
        <taxon>Hydromonas</taxon>
    </lineage>
</organism>
<evidence type="ECO:0000313" key="8">
    <source>
        <dbReference type="Proteomes" id="UP000294480"/>
    </source>
</evidence>
<dbReference type="Pfam" id="PF01810">
    <property type="entry name" value="LysE"/>
    <property type="match status" value="1"/>
</dbReference>
<dbReference type="Proteomes" id="UP000294480">
    <property type="component" value="Unassembled WGS sequence"/>
</dbReference>
<feature type="transmembrane region" description="Helical" evidence="6">
    <location>
        <begin position="33"/>
        <end position="55"/>
    </location>
</feature>
<keyword evidence="2" id="KW-1003">Cell membrane</keyword>
<keyword evidence="3 6" id="KW-0812">Transmembrane</keyword>
<proteinExistence type="predicted"/>
<dbReference type="PANTHER" id="PTHR30086">
    <property type="entry name" value="ARGININE EXPORTER PROTEIN ARGO"/>
    <property type="match status" value="1"/>
</dbReference>
<evidence type="ECO:0000256" key="2">
    <source>
        <dbReference type="ARBA" id="ARBA00022475"/>
    </source>
</evidence>
<name>A0A4R6Y8D6_9BURK</name>
<evidence type="ECO:0000313" key="7">
    <source>
        <dbReference type="EMBL" id="TDR31657.1"/>
    </source>
</evidence>
<dbReference type="InterPro" id="IPR001123">
    <property type="entry name" value="LeuE-type"/>
</dbReference>
<keyword evidence="4 6" id="KW-1133">Transmembrane helix</keyword>
<reference evidence="7 8" key="1">
    <citation type="submission" date="2019-03" db="EMBL/GenBank/DDBJ databases">
        <title>Genomic Encyclopedia of Type Strains, Phase IV (KMG-IV): sequencing the most valuable type-strain genomes for metagenomic binning, comparative biology and taxonomic classification.</title>
        <authorList>
            <person name="Goeker M."/>
        </authorList>
    </citation>
    <scope>NUCLEOTIDE SEQUENCE [LARGE SCALE GENOMIC DNA]</scope>
    <source>
        <strain evidence="7 8">DSM 102852</strain>
    </source>
</reference>
<keyword evidence="8" id="KW-1185">Reference proteome</keyword>
<dbReference type="EMBL" id="SNZE01000008">
    <property type="protein sequence ID" value="TDR31657.1"/>
    <property type="molecule type" value="Genomic_DNA"/>
</dbReference>
<evidence type="ECO:0000256" key="4">
    <source>
        <dbReference type="ARBA" id="ARBA00022989"/>
    </source>
</evidence>
<protein>
    <submittedName>
        <fullName evidence="7">L-lysine exporter family protein LysE/ArgO</fullName>
    </submittedName>
</protein>
<dbReference type="PANTHER" id="PTHR30086:SF20">
    <property type="entry name" value="ARGININE EXPORTER PROTEIN ARGO-RELATED"/>
    <property type="match status" value="1"/>
</dbReference>